<dbReference type="GO" id="GO:0006508">
    <property type="term" value="P:proteolysis"/>
    <property type="evidence" value="ECO:0000318"/>
    <property type="project" value="GO_Central"/>
</dbReference>
<dbReference type="AlphaFoldDB" id="D8QTJ2"/>
<dbReference type="Gene3D" id="3.40.50.300">
    <property type="entry name" value="P-loop containing nucleotide triphosphate hydrolases"/>
    <property type="match status" value="1"/>
</dbReference>
<comment type="subcellular location">
    <subcellularLocation>
        <location evidence="2">Mitochondrion membrane</location>
    </subcellularLocation>
</comment>
<dbReference type="STRING" id="88036.D8QTJ2"/>
<name>D8QTJ2_SELML</name>
<keyword evidence="23" id="KW-1185">Reference proteome</keyword>
<dbReference type="InterPro" id="IPR003960">
    <property type="entry name" value="ATPase_AAA_CS"/>
</dbReference>
<dbReference type="Gene3D" id="1.10.8.60">
    <property type="match status" value="1"/>
</dbReference>
<dbReference type="Proteomes" id="UP000001514">
    <property type="component" value="Unassembled WGS sequence"/>
</dbReference>
<keyword evidence="15" id="KW-0496">Mitochondrion</keyword>
<evidence type="ECO:0000256" key="2">
    <source>
        <dbReference type="ARBA" id="ARBA00004325"/>
    </source>
</evidence>
<evidence type="ECO:0000256" key="14">
    <source>
        <dbReference type="ARBA" id="ARBA00023049"/>
    </source>
</evidence>
<dbReference type="GO" id="GO:0045037">
    <property type="term" value="P:protein import into chloroplast stroma"/>
    <property type="evidence" value="ECO:0000318"/>
    <property type="project" value="GO_Central"/>
</dbReference>
<protein>
    <recommendedName>
        <fullName evidence="20">AAA+ ATPase domain-containing protein</fullName>
    </recommendedName>
</protein>
<dbReference type="OMA" id="KVMEWEW"/>
<dbReference type="MEROPS" id="M41.018"/>
<dbReference type="HOGENOM" id="CLU_000688_9_3_1"/>
<evidence type="ECO:0000256" key="6">
    <source>
        <dbReference type="ARBA" id="ARBA00022692"/>
    </source>
</evidence>
<keyword evidence="5" id="KW-0645">Protease</keyword>
<evidence type="ECO:0000313" key="22">
    <source>
        <dbReference type="EMBL" id="EFJ36654.1"/>
    </source>
</evidence>
<feature type="domain" description="AAA+ ATPase" evidence="20">
    <location>
        <begin position="250"/>
        <end position="385"/>
    </location>
</feature>
<dbReference type="Gramene" id="EFJ36654">
    <property type="protein sequence ID" value="EFJ36654"/>
    <property type="gene ID" value="SELMODRAFT_164653"/>
</dbReference>
<dbReference type="InterPro" id="IPR005936">
    <property type="entry name" value="FtsH"/>
</dbReference>
<evidence type="ECO:0000256" key="11">
    <source>
        <dbReference type="ARBA" id="ARBA00022840"/>
    </source>
</evidence>
<evidence type="ECO:0000256" key="15">
    <source>
        <dbReference type="ARBA" id="ARBA00023128"/>
    </source>
</evidence>
<dbReference type="GO" id="GO:0016887">
    <property type="term" value="F:ATP hydrolysis activity"/>
    <property type="evidence" value="ECO:0007669"/>
    <property type="project" value="InterPro"/>
</dbReference>
<dbReference type="Pfam" id="PF01434">
    <property type="entry name" value="Peptidase_M41"/>
    <property type="match status" value="1"/>
</dbReference>
<dbReference type="KEGG" id="smo:SELMODRAFT_178441"/>
<dbReference type="Gene3D" id="1.20.58.760">
    <property type="entry name" value="Peptidase M41"/>
    <property type="match status" value="1"/>
</dbReference>
<evidence type="ECO:0000256" key="5">
    <source>
        <dbReference type="ARBA" id="ARBA00022670"/>
    </source>
</evidence>
<evidence type="ECO:0000256" key="7">
    <source>
        <dbReference type="ARBA" id="ARBA00022723"/>
    </source>
</evidence>
<evidence type="ECO:0000259" key="20">
    <source>
        <dbReference type="SMART" id="SM00382"/>
    </source>
</evidence>
<dbReference type="Pfam" id="PF17862">
    <property type="entry name" value="AAA_lid_3"/>
    <property type="match status" value="1"/>
</dbReference>
<dbReference type="PANTHER" id="PTHR23076">
    <property type="entry name" value="METALLOPROTEASE M41 FTSH"/>
    <property type="match status" value="1"/>
</dbReference>
<keyword evidence="13 19" id="KW-1133">Transmembrane helix</keyword>
<evidence type="ECO:0000256" key="4">
    <source>
        <dbReference type="ARBA" id="ARBA00010550"/>
    </source>
</evidence>
<dbReference type="OrthoDB" id="1413014at2759"/>
<evidence type="ECO:0000313" key="21">
    <source>
        <dbReference type="EMBL" id="EFJ18061.1"/>
    </source>
</evidence>
<evidence type="ECO:0000256" key="17">
    <source>
        <dbReference type="RuleBase" id="RU003651"/>
    </source>
</evidence>
<keyword evidence="7" id="KW-0479">Metal-binding</keyword>
<dbReference type="HAMAP" id="MF_01458">
    <property type="entry name" value="FtsH"/>
    <property type="match status" value="1"/>
</dbReference>
<gene>
    <name evidence="22" type="ORF">SELMODRAFT_164653</name>
    <name evidence="21" type="ORF">SELMODRAFT_178441</name>
</gene>
<dbReference type="NCBIfam" id="TIGR01241">
    <property type="entry name" value="FtsH_fam"/>
    <property type="match status" value="1"/>
</dbReference>
<feature type="transmembrane region" description="Helical" evidence="19">
    <location>
        <begin position="156"/>
        <end position="177"/>
    </location>
</feature>
<feature type="coiled-coil region" evidence="18">
    <location>
        <begin position="600"/>
        <end position="627"/>
    </location>
</feature>
<dbReference type="Gramene" id="EFJ18061">
    <property type="protein sequence ID" value="EFJ18061"/>
    <property type="gene ID" value="SELMODRAFT_178441"/>
</dbReference>
<dbReference type="KEGG" id="smo:SELMODRAFT_164653"/>
<keyword evidence="16 19" id="KW-0472">Membrane</keyword>
<dbReference type="InterPro" id="IPR000642">
    <property type="entry name" value="Peptidase_M41"/>
</dbReference>
<proteinExistence type="inferred from homology"/>
<evidence type="ECO:0000256" key="18">
    <source>
        <dbReference type="SAM" id="Coils"/>
    </source>
</evidence>
<keyword evidence="11 17" id="KW-0067">ATP-binding</keyword>
<dbReference type="InterPro" id="IPR003959">
    <property type="entry name" value="ATPase_AAA_core"/>
</dbReference>
<evidence type="ECO:0000256" key="8">
    <source>
        <dbReference type="ARBA" id="ARBA00022741"/>
    </source>
</evidence>
<evidence type="ECO:0000256" key="9">
    <source>
        <dbReference type="ARBA" id="ARBA00022801"/>
    </source>
</evidence>
<sequence>MLEQVWARLYNIPLIRYLVLWPPWQHKKRLHHLLAEADANPKNPSKQADLLAELNKHSPQSVIERFERREHATGGQAVVEYLKALVATNGIADYLPDKRTGRSSGLPALFQELKLHAAGDLDEPFAPPGMTEQQPLHVVMVEPRSSNKSMRLIQELISAVLFMIVFSVIWIMGTAALRKYVKGPAGMGPPSNIGSNGIYSPKEFNKETMPEKNMKTFQDVKGCDEAKAELEEIVQYLRNPAKFTRLGGKLPKGVLLVGPPGTGKTLLAKAIAGEAGVPFFYRAGSEFEEMFVGVGARRVRTLFQTAKKKAPCIVFIDEIDAVGSSRKNWEGHTKKTLNQLLVEMDGFEANEGIIVLAATNLPESLDPALTRPGRFDRHVVVPNPDVRGRQDILELYLKDKPLMDDVDVKCIARGTPGFSGADLANLVNMAAVKAALDGTDKISSDQLEFAKDKILMGTERKSMVLSEESKKLTAYHESGHAVVAFNTAGANPIHKATIMPRGSSLGMVAQLPEKDETSISKIQMMARLDVCMGGRVAEELVFGPDQITSGARSDLEQATALARHMVSECGMSDTVGPMYVDSRAQHPSHEIQKSIDAEVVRLLKEAYERAKCLLRKHEDDLHALARALLENETLNASQIKEILHHHLQPQVDEDVVVAAPN</sequence>
<keyword evidence="9" id="KW-0378">Hydrolase</keyword>
<dbReference type="GO" id="GO:0004176">
    <property type="term" value="F:ATP-dependent peptidase activity"/>
    <property type="evidence" value="ECO:0000318"/>
    <property type="project" value="GO_Central"/>
</dbReference>
<dbReference type="SUPFAM" id="SSF140990">
    <property type="entry name" value="FtsH protease domain-like"/>
    <property type="match status" value="1"/>
</dbReference>
<dbReference type="InParanoid" id="D8QTJ2"/>
<dbReference type="GO" id="GO:0031966">
    <property type="term" value="C:mitochondrial membrane"/>
    <property type="evidence" value="ECO:0007669"/>
    <property type="project" value="UniProtKB-SubCell"/>
</dbReference>
<keyword evidence="8 17" id="KW-0547">Nucleotide-binding</keyword>
<comment type="similarity">
    <text evidence="4">In the N-terminal section; belongs to the AAA ATPase family.</text>
</comment>
<evidence type="ECO:0000256" key="10">
    <source>
        <dbReference type="ARBA" id="ARBA00022833"/>
    </source>
</evidence>
<dbReference type="GO" id="GO:0046872">
    <property type="term" value="F:metal ion binding"/>
    <property type="evidence" value="ECO:0007669"/>
    <property type="project" value="UniProtKB-KW"/>
</dbReference>
<comment type="similarity">
    <text evidence="17">Belongs to the AAA ATPase family.</text>
</comment>
<dbReference type="FunCoup" id="D8QTJ2">
    <property type="interactions" value="4104"/>
</dbReference>
<evidence type="ECO:0000256" key="3">
    <source>
        <dbReference type="ARBA" id="ARBA00010044"/>
    </source>
</evidence>
<dbReference type="PANTHER" id="PTHR23076:SF97">
    <property type="entry name" value="ATP-DEPENDENT ZINC METALLOPROTEASE YME1L1"/>
    <property type="match status" value="1"/>
</dbReference>
<keyword evidence="10" id="KW-0862">Zinc</keyword>
<dbReference type="InterPro" id="IPR003593">
    <property type="entry name" value="AAA+_ATPase"/>
</dbReference>
<dbReference type="FunFam" id="3.40.50.300:FF:000195">
    <property type="entry name" value="ATP-dependent zinc metalloprotease FTSH 11"/>
    <property type="match status" value="1"/>
</dbReference>
<dbReference type="FunFam" id="1.20.58.760:FF:000002">
    <property type="entry name" value="ATP-dependent zinc metalloprotease FtsH"/>
    <property type="match status" value="1"/>
</dbReference>
<dbReference type="PROSITE" id="PS00674">
    <property type="entry name" value="AAA"/>
    <property type="match status" value="1"/>
</dbReference>
<comment type="cofactor">
    <cofactor evidence="1">
        <name>Zn(2+)</name>
        <dbReference type="ChEBI" id="CHEBI:29105"/>
    </cofactor>
</comment>
<keyword evidence="6 19" id="KW-0812">Transmembrane</keyword>
<evidence type="ECO:0000256" key="16">
    <source>
        <dbReference type="ARBA" id="ARBA00023136"/>
    </source>
</evidence>
<dbReference type="SMART" id="SM00382">
    <property type="entry name" value="AAA"/>
    <property type="match status" value="1"/>
</dbReference>
<dbReference type="InterPro" id="IPR037219">
    <property type="entry name" value="Peptidase_M41-like"/>
</dbReference>
<dbReference type="eggNOG" id="KOG0734">
    <property type="taxonomic scope" value="Eukaryota"/>
</dbReference>
<keyword evidence="12" id="KW-0809">Transit peptide</keyword>
<dbReference type="SUPFAM" id="SSF52540">
    <property type="entry name" value="P-loop containing nucleoside triphosphate hydrolases"/>
    <property type="match status" value="1"/>
</dbReference>
<dbReference type="Pfam" id="PF00004">
    <property type="entry name" value="AAA"/>
    <property type="match status" value="1"/>
</dbReference>
<dbReference type="EMBL" id="GL377611">
    <property type="protein sequence ID" value="EFJ18061.1"/>
    <property type="molecule type" value="Genomic_DNA"/>
</dbReference>
<accession>D8QTJ2</accession>
<dbReference type="GO" id="GO:0009507">
    <property type="term" value="C:chloroplast"/>
    <property type="evidence" value="ECO:0000318"/>
    <property type="project" value="GO_Central"/>
</dbReference>
<dbReference type="FunFam" id="1.10.8.60:FF:000001">
    <property type="entry name" value="ATP-dependent zinc metalloprotease FtsH"/>
    <property type="match status" value="1"/>
</dbReference>
<evidence type="ECO:0000256" key="19">
    <source>
        <dbReference type="SAM" id="Phobius"/>
    </source>
</evidence>
<dbReference type="InterPro" id="IPR041569">
    <property type="entry name" value="AAA_lid_3"/>
</dbReference>
<keyword evidence="14" id="KW-0482">Metalloprotease</keyword>
<dbReference type="GO" id="GO:0005524">
    <property type="term" value="F:ATP binding"/>
    <property type="evidence" value="ECO:0007669"/>
    <property type="project" value="UniProtKB-KW"/>
</dbReference>
<dbReference type="InterPro" id="IPR027417">
    <property type="entry name" value="P-loop_NTPase"/>
</dbReference>
<dbReference type="CDD" id="cd19501">
    <property type="entry name" value="RecA-like_FtsH"/>
    <property type="match status" value="1"/>
</dbReference>
<dbReference type="GO" id="GO:0004222">
    <property type="term" value="F:metalloendopeptidase activity"/>
    <property type="evidence" value="ECO:0007669"/>
    <property type="project" value="InterPro"/>
</dbReference>
<evidence type="ECO:0000313" key="23">
    <source>
        <dbReference type="Proteomes" id="UP000001514"/>
    </source>
</evidence>
<comment type="similarity">
    <text evidence="3">In the C-terminal section; belongs to the peptidase M41 family.</text>
</comment>
<organism evidence="23">
    <name type="scientific">Selaginella moellendorffii</name>
    <name type="common">Spikemoss</name>
    <dbReference type="NCBI Taxonomy" id="88036"/>
    <lineage>
        <taxon>Eukaryota</taxon>
        <taxon>Viridiplantae</taxon>
        <taxon>Streptophyta</taxon>
        <taxon>Embryophyta</taxon>
        <taxon>Tracheophyta</taxon>
        <taxon>Lycopodiopsida</taxon>
        <taxon>Selaginellales</taxon>
        <taxon>Selaginellaceae</taxon>
        <taxon>Selaginella</taxon>
    </lineage>
</organism>
<evidence type="ECO:0000256" key="12">
    <source>
        <dbReference type="ARBA" id="ARBA00022946"/>
    </source>
</evidence>
<reference evidence="22 23" key="1">
    <citation type="journal article" date="2011" name="Science">
        <title>The Selaginella genome identifies genetic changes associated with the evolution of vascular plants.</title>
        <authorList>
            <person name="Banks J.A."/>
            <person name="Nishiyama T."/>
            <person name="Hasebe M."/>
            <person name="Bowman J.L."/>
            <person name="Gribskov M."/>
            <person name="dePamphilis C."/>
            <person name="Albert V.A."/>
            <person name="Aono N."/>
            <person name="Aoyama T."/>
            <person name="Ambrose B.A."/>
            <person name="Ashton N.W."/>
            <person name="Axtell M.J."/>
            <person name="Barker E."/>
            <person name="Barker M.S."/>
            <person name="Bennetzen J.L."/>
            <person name="Bonawitz N.D."/>
            <person name="Chapple C."/>
            <person name="Cheng C."/>
            <person name="Correa L.G."/>
            <person name="Dacre M."/>
            <person name="DeBarry J."/>
            <person name="Dreyer I."/>
            <person name="Elias M."/>
            <person name="Engstrom E.M."/>
            <person name="Estelle M."/>
            <person name="Feng L."/>
            <person name="Finet C."/>
            <person name="Floyd S.K."/>
            <person name="Frommer W.B."/>
            <person name="Fujita T."/>
            <person name="Gramzow L."/>
            <person name="Gutensohn M."/>
            <person name="Harholt J."/>
            <person name="Hattori M."/>
            <person name="Heyl A."/>
            <person name="Hirai T."/>
            <person name="Hiwatashi Y."/>
            <person name="Ishikawa M."/>
            <person name="Iwata M."/>
            <person name="Karol K.G."/>
            <person name="Koehler B."/>
            <person name="Kolukisaoglu U."/>
            <person name="Kubo M."/>
            <person name="Kurata T."/>
            <person name="Lalonde S."/>
            <person name="Li K."/>
            <person name="Li Y."/>
            <person name="Litt A."/>
            <person name="Lyons E."/>
            <person name="Manning G."/>
            <person name="Maruyama T."/>
            <person name="Michael T.P."/>
            <person name="Mikami K."/>
            <person name="Miyazaki S."/>
            <person name="Morinaga S."/>
            <person name="Murata T."/>
            <person name="Mueller-Roeber B."/>
            <person name="Nelson D.R."/>
            <person name="Obara M."/>
            <person name="Oguri Y."/>
            <person name="Olmstead R.G."/>
            <person name="Onodera N."/>
            <person name="Petersen B.L."/>
            <person name="Pils B."/>
            <person name="Prigge M."/>
            <person name="Rensing S.A."/>
            <person name="Riano-Pachon D.M."/>
            <person name="Roberts A.W."/>
            <person name="Sato Y."/>
            <person name="Scheller H.V."/>
            <person name="Schulz B."/>
            <person name="Schulz C."/>
            <person name="Shakirov E.V."/>
            <person name="Shibagaki N."/>
            <person name="Shinohara N."/>
            <person name="Shippen D.E."/>
            <person name="Soerensen I."/>
            <person name="Sotooka R."/>
            <person name="Sugimoto N."/>
            <person name="Sugita M."/>
            <person name="Sumikawa N."/>
            <person name="Tanurdzic M."/>
            <person name="Theissen G."/>
            <person name="Ulvskov P."/>
            <person name="Wakazuki S."/>
            <person name="Weng J.K."/>
            <person name="Willats W.W."/>
            <person name="Wipf D."/>
            <person name="Wolf P.G."/>
            <person name="Yang L."/>
            <person name="Zimmer A.D."/>
            <person name="Zhu Q."/>
            <person name="Mitros T."/>
            <person name="Hellsten U."/>
            <person name="Loque D."/>
            <person name="Otillar R."/>
            <person name="Salamov A."/>
            <person name="Schmutz J."/>
            <person name="Shapiro H."/>
            <person name="Lindquist E."/>
            <person name="Lucas S."/>
            <person name="Rokhsar D."/>
            <person name="Grigoriev I.V."/>
        </authorList>
    </citation>
    <scope>NUCLEOTIDE SEQUENCE [LARGE SCALE GENOMIC DNA]</scope>
</reference>
<evidence type="ECO:0000256" key="13">
    <source>
        <dbReference type="ARBA" id="ARBA00022989"/>
    </source>
</evidence>
<evidence type="ECO:0000256" key="1">
    <source>
        <dbReference type="ARBA" id="ARBA00001947"/>
    </source>
</evidence>
<dbReference type="EMBL" id="GL377566">
    <property type="protein sequence ID" value="EFJ36654.1"/>
    <property type="molecule type" value="Genomic_DNA"/>
</dbReference>
<keyword evidence="18" id="KW-0175">Coiled coil</keyword>